<reference evidence="2" key="1">
    <citation type="submission" date="2018-04" db="EMBL/GenBank/DDBJ databases">
        <authorList>
            <person name="Go L.Y."/>
            <person name="Mitchell J.A."/>
        </authorList>
    </citation>
    <scope>NUCLEOTIDE SEQUENCE</scope>
    <source>
        <tissue evidence="2">Whole organism</tissue>
    </source>
</reference>
<dbReference type="PANTHER" id="PTHR10174">
    <property type="entry name" value="ALPHA-TOCOPHEROL TRANSFER PROTEIN-RELATED"/>
    <property type="match status" value="1"/>
</dbReference>
<dbReference type="VEuPathDB" id="VectorBase:CSON007171"/>
<dbReference type="EMBL" id="UFQT01002702">
    <property type="protein sequence ID" value="SSX33957.1"/>
    <property type="molecule type" value="Genomic_DNA"/>
</dbReference>
<evidence type="ECO:0000313" key="3">
    <source>
        <dbReference type="EMBL" id="SSX33957.1"/>
    </source>
</evidence>
<dbReference type="OMA" id="AYYDFKL"/>
<dbReference type="InterPro" id="IPR001251">
    <property type="entry name" value="CRAL-TRIO_dom"/>
</dbReference>
<dbReference type="Pfam" id="PF03765">
    <property type="entry name" value="CRAL_TRIO_N"/>
    <property type="match status" value="1"/>
</dbReference>
<evidence type="ECO:0000313" key="2">
    <source>
        <dbReference type="EMBL" id="SSX14559.1"/>
    </source>
</evidence>
<reference evidence="3" key="2">
    <citation type="submission" date="2018-07" db="EMBL/GenBank/DDBJ databases">
        <authorList>
            <person name="Quirk P.G."/>
            <person name="Krulwich T.A."/>
        </authorList>
    </citation>
    <scope>NUCLEOTIDE SEQUENCE</scope>
</reference>
<dbReference type="SUPFAM" id="SSF46938">
    <property type="entry name" value="CRAL/TRIO N-terminal domain"/>
    <property type="match status" value="1"/>
</dbReference>
<dbReference type="CDD" id="cd00170">
    <property type="entry name" value="SEC14"/>
    <property type="match status" value="1"/>
</dbReference>
<dbReference type="PROSITE" id="PS50191">
    <property type="entry name" value="CRAL_TRIO"/>
    <property type="match status" value="1"/>
</dbReference>
<proteinExistence type="predicted"/>
<dbReference type="EMBL" id="UFQS01002702">
    <property type="protein sequence ID" value="SSX14559.1"/>
    <property type="molecule type" value="Genomic_DNA"/>
</dbReference>
<gene>
    <name evidence="3" type="primary">CSON007171</name>
</gene>
<dbReference type="GO" id="GO:0016020">
    <property type="term" value="C:membrane"/>
    <property type="evidence" value="ECO:0007669"/>
    <property type="project" value="TreeGrafter"/>
</dbReference>
<dbReference type="Gene3D" id="3.40.525.10">
    <property type="entry name" value="CRAL-TRIO lipid binding domain"/>
    <property type="match status" value="1"/>
</dbReference>
<dbReference type="AlphaFoldDB" id="A0A336MZV7"/>
<feature type="domain" description="CRAL-TRIO" evidence="1">
    <location>
        <begin position="87"/>
        <end position="246"/>
    </location>
</feature>
<protein>
    <submittedName>
        <fullName evidence="3">CSON007171 protein</fullName>
    </submittedName>
</protein>
<dbReference type="PRINTS" id="PR00180">
    <property type="entry name" value="CRETINALDHBP"/>
</dbReference>
<dbReference type="SMART" id="SM01100">
    <property type="entry name" value="CRAL_TRIO_N"/>
    <property type="match status" value="1"/>
</dbReference>
<accession>A0A336MZV7</accession>
<dbReference type="SUPFAM" id="SSF52087">
    <property type="entry name" value="CRAL/TRIO domain"/>
    <property type="match status" value="1"/>
</dbReference>
<dbReference type="InterPro" id="IPR011074">
    <property type="entry name" value="CRAL/TRIO_N_dom"/>
</dbReference>
<name>A0A336MZV7_CULSO</name>
<dbReference type="Gene3D" id="1.20.5.1200">
    <property type="entry name" value="Alpha-tocopherol transfer"/>
    <property type="match status" value="1"/>
</dbReference>
<dbReference type="GO" id="GO:1902936">
    <property type="term" value="F:phosphatidylinositol bisphosphate binding"/>
    <property type="evidence" value="ECO:0007669"/>
    <property type="project" value="TreeGrafter"/>
</dbReference>
<evidence type="ECO:0000259" key="1">
    <source>
        <dbReference type="PROSITE" id="PS50191"/>
    </source>
</evidence>
<dbReference type="PANTHER" id="PTHR10174:SF226">
    <property type="entry name" value="CLAVESIN-1-LIKE PROTEIN"/>
    <property type="match status" value="1"/>
</dbReference>
<sequence length="288" mass="33260">MPEIIDQSETMESSIPSYEEKLQLIQELRELVSNSTFTEARTDDVFLLRFLYCCDWDVDASYKRLLKVMQHRRNHPTWFINEDASNYIALLKENIKTVLDKRDKNGRRIYLTKLGNIKSHIKASDLAQLDDLWFNTILDEPETIEKGISVVIDMKNASWRILKLLSPGNVKVAAQSADITPIKHMEFHIVNSSAILNSAVTLVFPFLGQRLKDQIHFHNSNMKSMHDHLGYDALPEEYGGEKGYKVEYESLYKRLVVDYGKGADYKVSTNNNNKEELKENLNPEGNCR</sequence>
<dbReference type="Gene3D" id="1.10.8.20">
    <property type="entry name" value="N-terminal domain of phosphatidylinositol transfer protein sec14p"/>
    <property type="match status" value="1"/>
</dbReference>
<dbReference type="SMART" id="SM00516">
    <property type="entry name" value="SEC14"/>
    <property type="match status" value="1"/>
</dbReference>
<dbReference type="Pfam" id="PF00650">
    <property type="entry name" value="CRAL_TRIO"/>
    <property type="match status" value="1"/>
</dbReference>
<dbReference type="InterPro" id="IPR036865">
    <property type="entry name" value="CRAL-TRIO_dom_sf"/>
</dbReference>
<dbReference type="InterPro" id="IPR036273">
    <property type="entry name" value="CRAL/TRIO_N_dom_sf"/>
</dbReference>
<organism evidence="3">
    <name type="scientific">Culicoides sonorensis</name>
    <name type="common">Biting midge</name>
    <dbReference type="NCBI Taxonomy" id="179676"/>
    <lineage>
        <taxon>Eukaryota</taxon>
        <taxon>Metazoa</taxon>
        <taxon>Ecdysozoa</taxon>
        <taxon>Arthropoda</taxon>
        <taxon>Hexapoda</taxon>
        <taxon>Insecta</taxon>
        <taxon>Pterygota</taxon>
        <taxon>Neoptera</taxon>
        <taxon>Endopterygota</taxon>
        <taxon>Diptera</taxon>
        <taxon>Nematocera</taxon>
        <taxon>Chironomoidea</taxon>
        <taxon>Ceratopogonidae</taxon>
        <taxon>Ceratopogoninae</taxon>
        <taxon>Culicoides</taxon>
        <taxon>Monoculicoides</taxon>
    </lineage>
</organism>